<gene>
    <name evidence="2" type="ORF">FJTKL_00472</name>
</gene>
<sequence>MDNKNNIQGDKQGSWAVDREHLRKLCALDIEKKLDDSRDSFVAEELLESLSCVQLDNIDIDIDHSECTTATTYFQPSRTIDEALKHLLSPDWFELSPGEAMRLYPEYKAAWFTGPWDEASSGKRGEVEIDRFGGSAWRCIEDRCDVRDTTGLVLPMGDFRTVHEYNSDFAFFPNDEKKPHLACIISDTIVSPHTILRSEIHGAFFLITYQMVIKRFSDHRIKPVMLYTFQGDVCARITQAYYDPDMGKIVIRQSRMLDLRGPKPTEDAWLLMRWMLNTPVGDTLIKSEDGGLSVRAKEPDAGPQKPTAAATA</sequence>
<evidence type="ECO:0000313" key="3">
    <source>
        <dbReference type="Proteomes" id="UP001600888"/>
    </source>
</evidence>
<evidence type="ECO:0000256" key="1">
    <source>
        <dbReference type="SAM" id="MobiDB-lite"/>
    </source>
</evidence>
<name>A0ABR4E335_9PEZI</name>
<feature type="compositionally biased region" description="Basic and acidic residues" evidence="1">
    <location>
        <begin position="291"/>
        <end position="300"/>
    </location>
</feature>
<dbReference type="Proteomes" id="UP001600888">
    <property type="component" value="Unassembled WGS sequence"/>
</dbReference>
<accession>A0ABR4E335</accession>
<proteinExistence type="predicted"/>
<keyword evidence="3" id="KW-1185">Reference proteome</keyword>
<feature type="region of interest" description="Disordered" evidence="1">
    <location>
        <begin position="291"/>
        <end position="312"/>
    </location>
</feature>
<protein>
    <submittedName>
        <fullName evidence="2">Uncharacterized protein</fullName>
    </submittedName>
</protein>
<dbReference type="EMBL" id="JBAWTH010000108">
    <property type="protein sequence ID" value="KAL2276818.1"/>
    <property type="molecule type" value="Genomic_DNA"/>
</dbReference>
<evidence type="ECO:0000313" key="2">
    <source>
        <dbReference type="EMBL" id="KAL2276818.1"/>
    </source>
</evidence>
<comment type="caution">
    <text evidence="2">The sequence shown here is derived from an EMBL/GenBank/DDBJ whole genome shotgun (WGS) entry which is preliminary data.</text>
</comment>
<reference evidence="2 3" key="1">
    <citation type="submission" date="2024-03" db="EMBL/GenBank/DDBJ databases">
        <title>A high-quality draft genome sequence of Diaporthe vaccinii, a causative agent of upright dieback and viscid rot disease in cranberry plants.</title>
        <authorList>
            <person name="Sarrasin M."/>
            <person name="Lang B.F."/>
            <person name="Burger G."/>
        </authorList>
    </citation>
    <scope>NUCLEOTIDE SEQUENCE [LARGE SCALE GENOMIC DNA]</scope>
    <source>
        <strain evidence="2 3">IS7</strain>
    </source>
</reference>
<organism evidence="2 3">
    <name type="scientific">Diaporthe vaccinii</name>
    <dbReference type="NCBI Taxonomy" id="105482"/>
    <lineage>
        <taxon>Eukaryota</taxon>
        <taxon>Fungi</taxon>
        <taxon>Dikarya</taxon>
        <taxon>Ascomycota</taxon>
        <taxon>Pezizomycotina</taxon>
        <taxon>Sordariomycetes</taxon>
        <taxon>Sordariomycetidae</taxon>
        <taxon>Diaporthales</taxon>
        <taxon>Diaporthaceae</taxon>
        <taxon>Diaporthe</taxon>
        <taxon>Diaporthe eres species complex</taxon>
    </lineage>
</organism>